<feature type="non-terminal residue" evidence="2">
    <location>
        <position position="1"/>
    </location>
</feature>
<gene>
    <name evidence="2" type="ORF">CR513_16309</name>
</gene>
<dbReference type="InterPro" id="IPR005162">
    <property type="entry name" value="Retrotrans_gag_dom"/>
</dbReference>
<evidence type="ECO:0000259" key="1">
    <source>
        <dbReference type="Pfam" id="PF03732"/>
    </source>
</evidence>
<dbReference type="Pfam" id="PF03732">
    <property type="entry name" value="Retrotrans_gag"/>
    <property type="match status" value="1"/>
</dbReference>
<proteinExistence type="predicted"/>
<protein>
    <recommendedName>
        <fullName evidence="1">Retrotransposon gag domain-containing protein</fullName>
    </recommendedName>
</protein>
<dbReference type="PANTHER" id="PTHR33223:SF3">
    <property type="match status" value="1"/>
</dbReference>
<dbReference type="AlphaFoldDB" id="A0A371HCG5"/>
<sequence>MKRIFLEKFFLASRTATIQKKICGIRQHSEKTSDEYWERFNKLCAISPHRQIIMMMMDQNMIDAASGGALMDRTPVAKRHLILNMASNT</sequence>
<keyword evidence="3" id="KW-1185">Reference proteome</keyword>
<name>A0A371HCG5_MUCPR</name>
<dbReference type="Proteomes" id="UP000257109">
    <property type="component" value="Unassembled WGS sequence"/>
</dbReference>
<comment type="caution">
    <text evidence="2">The sequence shown here is derived from an EMBL/GenBank/DDBJ whole genome shotgun (WGS) entry which is preliminary data.</text>
</comment>
<feature type="domain" description="Retrotransposon gag" evidence="1">
    <location>
        <begin position="1"/>
        <end position="65"/>
    </location>
</feature>
<reference evidence="2" key="1">
    <citation type="submission" date="2018-05" db="EMBL/GenBank/DDBJ databases">
        <title>Draft genome of Mucuna pruriens seed.</title>
        <authorList>
            <person name="Nnadi N.E."/>
            <person name="Vos R."/>
            <person name="Hasami M.H."/>
            <person name="Devisetty U.K."/>
            <person name="Aguiy J.C."/>
        </authorList>
    </citation>
    <scope>NUCLEOTIDE SEQUENCE [LARGE SCALE GENOMIC DNA]</scope>
    <source>
        <strain evidence="2">JCA_2017</strain>
    </source>
</reference>
<dbReference type="OrthoDB" id="1305902at2759"/>
<organism evidence="2 3">
    <name type="scientific">Mucuna pruriens</name>
    <name type="common">Velvet bean</name>
    <name type="synonym">Dolichos pruriens</name>
    <dbReference type="NCBI Taxonomy" id="157652"/>
    <lineage>
        <taxon>Eukaryota</taxon>
        <taxon>Viridiplantae</taxon>
        <taxon>Streptophyta</taxon>
        <taxon>Embryophyta</taxon>
        <taxon>Tracheophyta</taxon>
        <taxon>Spermatophyta</taxon>
        <taxon>Magnoliopsida</taxon>
        <taxon>eudicotyledons</taxon>
        <taxon>Gunneridae</taxon>
        <taxon>Pentapetalae</taxon>
        <taxon>rosids</taxon>
        <taxon>fabids</taxon>
        <taxon>Fabales</taxon>
        <taxon>Fabaceae</taxon>
        <taxon>Papilionoideae</taxon>
        <taxon>50 kb inversion clade</taxon>
        <taxon>NPAAA clade</taxon>
        <taxon>indigoferoid/millettioid clade</taxon>
        <taxon>Phaseoleae</taxon>
        <taxon>Mucuna</taxon>
    </lineage>
</organism>
<dbReference type="PANTHER" id="PTHR33223">
    <property type="entry name" value="CCHC-TYPE DOMAIN-CONTAINING PROTEIN"/>
    <property type="match status" value="1"/>
</dbReference>
<dbReference type="EMBL" id="QJKJ01002977">
    <property type="protein sequence ID" value="RDY00499.1"/>
    <property type="molecule type" value="Genomic_DNA"/>
</dbReference>
<evidence type="ECO:0000313" key="3">
    <source>
        <dbReference type="Proteomes" id="UP000257109"/>
    </source>
</evidence>
<accession>A0A371HCG5</accession>
<evidence type="ECO:0000313" key="2">
    <source>
        <dbReference type="EMBL" id="RDY00499.1"/>
    </source>
</evidence>